<sequence length="436" mass="46049">MRAMALVPIRATRSERAFRPSAPALLLALSAAVLVAPVTGARSGAPTPEDERVLVEWPDGRVERTASLAIEPAAAGAFAPLRIVTLAPRAEPRPVESAVAGDDRVQVTLWNGDRVAGRSAPGLGDAEHVGLLVGGSGDLALRLPIDVLARLDFPGRAAAAGTEELTAPTEGDRLYRLAGTGVDVLDGTLDGFDERGPVFESRLGLRSYGWNEVVALFVEPIDPPDSTRGLERAVALDLVGGGRLHGLLDAFDGTGYRLRLPWDEVVVAPLESVLVCSTDDGRLAYLSDREPDAVTGGSAFGDDLGLVFEPLRDRAVHGEALRAGGRVWPRGIGVQAPLSLAFDLEPGAFDELRGLVAIDASTADLGARGAAVFAVLGDGKELWRSEIVRGGRPPVELPVLDVSEVARLELVVEMGPDLNLGDRADWLDVRLVERPD</sequence>
<evidence type="ECO:0000313" key="2">
    <source>
        <dbReference type="EMBL" id="QDU84709.1"/>
    </source>
</evidence>
<evidence type="ECO:0000259" key="1">
    <source>
        <dbReference type="SMART" id="SM00776"/>
    </source>
</evidence>
<dbReference type="InterPro" id="IPR013222">
    <property type="entry name" value="Glyco_hyd_98_carb-bd"/>
</dbReference>
<dbReference type="Pfam" id="PF08305">
    <property type="entry name" value="NPCBM"/>
    <property type="match status" value="1"/>
</dbReference>
<dbReference type="Proteomes" id="UP000319342">
    <property type="component" value="Chromosome"/>
</dbReference>
<gene>
    <name evidence="2" type="ORF">Pla163_18210</name>
</gene>
<proteinExistence type="predicted"/>
<keyword evidence="3" id="KW-1185">Reference proteome</keyword>
<reference evidence="2 3" key="1">
    <citation type="submission" date="2019-02" db="EMBL/GenBank/DDBJ databases">
        <title>Deep-cultivation of Planctomycetes and their phenomic and genomic characterization uncovers novel biology.</title>
        <authorList>
            <person name="Wiegand S."/>
            <person name="Jogler M."/>
            <person name="Boedeker C."/>
            <person name="Pinto D."/>
            <person name="Vollmers J."/>
            <person name="Rivas-Marin E."/>
            <person name="Kohn T."/>
            <person name="Peeters S.H."/>
            <person name="Heuer A."/>
            <person name="Rast P."/>
            <person name="Oberbeckmann S."/>
            <person name="Bunk B."/>
            <person name="Jeske O."/>
            <person name="Meyerdierks A."/>
            <person name="Storesund J.E."/>
            <person name="Kallscheuer N."/>
            <person name="Luecker S."/>
            <person name="Lage O.M."/>
            <person name="Pohl T."/>
            <person name="Merkel B.J."/>
            <person name="Hornburger P."/>
            <person name="Mueller R.-W."/>
            <person name="Bruemmer F."/>
            <person name="Labrenz M."/>
            <person name="Spormann A.M."/>
            <person name="Op den Camp H."/>
            <person name="Overmann J."/>
            <person name="Amann R."/>
            <person name="Jetten M.S.M."/>
            <person name="Mascher T."/>
            <person name="Medema M.H."/>
            <person name="Devos D.P."/>
            <person name="Kaster A.-K."/>
            <person name="Ovreas L."/>
            <person name="Rohde M."/>
            <person name="Galperin M.Y."/>
            <person name="Jogler C."/>
        </authorList>
    </citation>
    <scope>NUCLEOTIDE SEQUENCE [LARGE SCALE GENOMIC DNA]</scope>
    <source>
        <strain evidence="2 3">Pla163</strain>
    </source>
</reference>
<dbReference type="InterPro" id="IPR038637">
    <property type="entry name" value="NPCBM_sf"/>
</dbReference>
<protein>
    <submittedName>
        <fullName evidence="2">NPCBM/NEW2 domain protein</fullName>
    </submittedName>
</protein>
<organism evidence="2 3">
    <name type="scientific">Rohdeia mirabilis</name>
    <dbReference type="NCBI Taxonomy" id="2528008"/>
    <lineage>
        <taxon>Bacteria</taxon>
        <taxon>Pseudomonadati</taxon>
        <taxon>Planctomycetota</taxon>
        <taxon>Planctomycetia</taxon>
        <taxon>Planctomycetia incertae sedis</taxon>
        <taxon>Rohdeia</taxon>
    </lineage>
</organism>
<dbReference type="SMART" id="SM00776">
    <property type="entry name" value="NPCBM"/>
    <property type="match status" value="1"/>
</dbReference>
<dbReference type="AlphaFoldDB" id="A0A518CZQ3"/>
<feature type="domain" description="Glycosyl hydrolase family 98 putative carbohydrate-binding module" evidence="1">
    <location>
        <begin position="280"/>
        <end position="433"/>
    </location>
</feature>
<dbReference type="InterPro" id="IPR008979">
    <property type="entry name" value="Galactose-bd-like_sf"/>
</dbReference>
<dbReference type="Gene3D" id="2.60.120.1060">
    <property type="entry name" value="NPCBM/NEW2 domain"/>
    <property type="match status" value="1"/>
</dbReference>
<name>A0A518CZQ3_9BACT</name>
<accession>A0A518CZQ3</accession>
<dbReference type="SUPFAM" id="SSF49785">
    <property type="entry name" value="Galactose-binding domain-like"/>
    <property type="match status" value="1"/>
</dbReference>
<dbReference type="EMBL" id="CP036290">
    <property type="protein sequence ID" value="QDU84709.1"/>
    <property type="molecule type" value="Genomic_DNA"/>
</dbReference>
<dbReference type="OrthoDB" id="267032at2"/>
<evidence type="ECO:0000313" key="3">
    <source>
        <dbReference type="Proteomes" id="UP000319342"/>
    </source>
</evidence>